<proteinExistence type="predicted"/>
<dbReference type="RefSeq" id="WP_382318305.1">
    <property type="nucleotide sequence ID" value="NZ_JBHUFD010000019.1"/>
</dbReference>
<evidence type="ECO:0000313" key="1">
    <source>
        <dbReference type="EMBL" id="MFD1875512.1"/>
    </source>
</evidence>
<protein>
    <submittedName>
        <fullName evidence="1">Uncharacterized protein</fullName>
    </submittedName>
</protein>
<evidence type="ECO:0000313" key="2">
    <source>
        <dbReference type="Proteomes" id="UP001597197"/>
    </source>
</evidence>
<organism evidence="1 2">
    <name type="scientific">Hymenobacter bucti</name>
    <dbReference type="NCBI Taxonomy" id="1844114"/>
    <lineage>
        <taxon>Bacteria</taxon>
        <taxon>Pseudomonadati</taxon>
        <taxon>Bacteroidota</taxon>
        <taxon>Cytophagia</taxon>
        <taxon>Cytophagales</taxon>
        <taxon>Hymenobacteraceae</taxon>
        <taxon>Hymenobacter</taxon>
    </lineage>
</organism>
<dbReference type="Proteomes" id="UP001597197">
    <property type="component" value="Unassembled WGS sequence"/>
</dbReference>
<dbReference type="EMBL" id="JBHUFD010000019">
    <property type="protein sequence ID" value="MFD1875512.1"/>
    <property type="molecule type" value="Genomic_DNA"/>
</dbReference>
<accession>A0ABW4R1P6</accession>
<comment type="caution">
    <text evidence="1">The sequence shown here is derived from an EMBL/GenBank/DDBJ whole genome shotgun (WGS) entry which is preliminary data.</text>
</comment>
<name>A0ABW4R1P6_9BACT</name>
<sequence length="154" mass="17257">MLDSFIDRYSEATITRVQTTYLEVAVSTGVFRIQYRDKVEFVAKPSAQGRLAQMRDHPLLWDYNGPCDTVYLSNAALDPPHLLAELQRMVATVTQGWRSLERYLFLRPKASAVTLLTQNLANGSGLLLQSAPIAIVEVVRTACQQHGVTTYCRP</sequence>
<keyword evidence="2" id="KW-1185">Reference proteome</keyword>
<reference evidence="2" key="1">
    <citation type="journal article" date="2019" name="Int. J. Syst. Evol. Microbiol.">
        <title>The Global Catalogue of Microorganisms (GCM) 10K type strain sequencing project: providing services to taxonomists for standard genome sequencing and annotation.</title>
        <authorList>
            <consortium name="The Broad Institute Genomics Platform"/>
            <consortium name="The Broad Institute Genome Sequencing Center for Infectious Disease"/>
            <person name="Wu L."/>
            <person name="Ma J."/>
        </authorList>
    </citation>
    <scope>NUCLEOTIDE SEQUENCE [LARGE SCALE GENOMIC DNA]</scope>
    <source>
        <strain evidence="2">CGMCC 1.15795</strain>
    </source>
</reference>
<gene>
    <name evidence="1" type="ORF">ACFSDX_23970</name>
</gene>